<dbReference type="AlphaFoldDB" id="A0A016TTX8"/>
<evidence type="ECO:0000256" key="1">
    <source>
        <dbReference type="SAM" id="SignalP"/>
    </source>
</evidence>
<evidence type="ECO:0008006" key="4">
    <source>
        <dbReference type="Google" id="ProtNLM"/>
    </source>
</evidence>
<organism evidence="2 3">
    <name type="scientific">Ancylostoma ceylanicum</name>
    <dbReference type="NCBI Taxonomy" id="53326"/>
    <lineage>
        <taxon>Eukaryota</taxon>
        <taxon>Metazoa</taxon>
        <taxon>Ecdysozoa</taxon>
        <taxon>Nematoda</taxon>
        <taxon>Chromadorea</taxon>
        <taxon>Rhabditida</taxon>
        <taxon>Rhabditina</taxon>
        <taxon>Rhabditomorpha</taxon>
        <taxon>Strongyloidea</taxon>
        <taxon>Ancylostomatidae</taxon>
        <taxon>Ancylostomatinae</taxon>
        <taxon>Ancylostoma</taxon>
    </lineage>
</organism>
<dbReference type="EMBL" id="JARK01001413">
    <property type="protein sequence ID" value="EYC06211.1"/>
    <property type="molecule type" value="Genomic_DNA"/>
</dbReference>
<evidence type="ECO:0000313" key="2">
    <source>
        <dbReference type="EMBL" id="EYC06211.1"/>
    </source>
</evidence>
<keyword evidence="1" id="KW-0732">Signal</keyword>
<comment type="caution">
    <text evidence="2">The sequence shown here is derived from an EMBL/GenBank/DDBJ whole genome shotgun (WGS) entry which is preliminary data.</text>
</comment>
<dbReference type="Proteomes" id="UP000024635">
    <property type="component" value="Unassembled WGS sequence"/>
</dbReference>
<accession>A0A016TTX8</accession>
<gene>
    <name evidence="2" type="primary">Acey_s0077.g1090</name>
    <name evidence="2" type="ORF">Y032_0077g1090</name>
</gene>
<keyword evidence="3" id="KW-1185">Reference proteome</keyword>
<name>A0A016TTX8_9BILA</name>
<reference evidence="3" key="1">
    <citation type="journal article" date="2015" name="Nat. Genet.">
        <title>The genome and transcriptome of the zoonotic hookworm Ancylostoma ceylanicum identify infection-specific gene families.</title>
        <authorList>
            <person name="Schwarz E.M."/>
            <person name="Hu Y."/>
            <person name="Antoshechkin I."/>
            <person name="Miller M.M."/>
            <person name="Sternberg P.W."/>
            <person name="Aroian R.V."/>
        </authorList>
    </citation>
    <scope>NUCLEOTIDE SEQUENCE</scope>
    <source>
        <strain evidence="3">HY135</strain>
    </source>
</reference>
<evidence type="ECO:0000313" key="3">
    <source>
        <dbReference type="Proteomes" id="UP000024635"/>
    </source>
</evidence>
<feature type="signal peptide" evidence="1">
    <location>
        <begin position="1"/>
        <end position="16"/>
    </location>
</feature>
<protein>
    <recommendedName>
        <fullName evidence="4">Secreted protein</fullName>
    </recommendedName>
</protein>
<sequence>MYLIFYLFLTVAPAAEKHLVPRLIFAVYNRRIIFAVYNRRIFENKGSIDCFFRMENRYDSSRFDYSLDPVFEGSYRPLFLCVVFSHCKNFLAVCYAEFLFI</sequence>
<feature type="chain" id="PRO_5001491465" description="Secreted protein" evidence="1">
    <location>
        <begin position="17"/>
        <end position="101"/>
    </location>
</feature>
<proteinExistence type="predicted"/>